<dbReference type="GO" id="GO:0003677">
    <property type="term" value="F:DNA binding"/>
    <property type="evidence" value="ECO:0007669"/>
    <property type="project" value="UniProtKB-KW"/>
</dbReference>
<dbReference type="EMBL" id="LGAA01000019">
    <property type="protein sequence ID" value="KPD02392.1"/>
    <property type="molecule type" value="Genomic_DNA"/>
</dbReference>
<comment type="caution">
    <text evidence="9">The sequence shown here is derived from an EMBL/GenBank/DDBJ whole genome shotgun (WGS) entry which is preliminary data.</text>
</comment>
<evidence type="ECO:0000256" key="7">
    <source>
        <dbReference type="ARBA" id="ARBA00023163"/>
    </source>
</evidence>
<keyword evidence="7" id="KW-0804">Transcription</keyword>
<dbReference type="SUPFAM" id="SSF46785">
    <property type="entry name" value="Winged helix' DNA-binding domain"/>
    <property type="match status" value="1"/>
</dbReference>
<dbReference type="InterPro" id="IPR004839">
    <property type="entry name" value="Aminotransferase_I/II_large"/>
</dbReference>
<protein>
    <submittedName>
        <fullName evidence="9">GntR family transcriptional regulator/aspartate aminotransferase</fullName>
        <ecNumber evidence="9">2.6.1.1</ecNumber>
    </submittedName>
</protein>
<dbReference type="InterPro" id="IPR036388">
    <property type="entry name" value="WH-like_DNA-bd_sf"/>
</dbReference>
<evidence type="ECO:0000256" key="4">
    <source>
        <dbReference type="ARBA" id="ARBA00022898"/>
    </source>
</evidence>
<keyword evidence="10" id="KW-1185">Reference proteome</keyword>
<dbReference type="Proteomes" id="UP000053226">
    <property type="component" value="Unassembled WGS sequence"/>
</dbReference>
<evidence type="ECO:0000313" key="10">
    <source>
        <dbReference type="Proteomes" id="UP000053226"/>
    </source>
</evidence>
<accession>A0A0N0I9Q6</accession>
<keyword evidence="2 9" id="KW-0032">Aminotransferase</keyword>
<evidence type="ECO:0000259" key="8">
    <source>
        <dbReference type="PROSITE" id="PS50949"/>
    </source>
</evidence>
<dbReference type="InterPro" id="IPR000524">
    <property type="entry name" value="Tscrpt_reg_HTH_GntR"/>
</dbReference>
<dbReference type="InterPro" id="IPR036390">
    <property type="entry name" value="WH_DNA-bd_sf"/>
</dbReference>
<dbReference type="CDD" id="cd00609">
    <property type="entry name" value="AAT_like"/>
    <property type="match status" value="1"/>
</dbReference>
<feature type="domain" description="HTH gntR-type" evidence="8">
    <location>
        <begin position="1"/>
        <end position="69"/>
    </location>
</feature>
<evidence type="ECO:0000256" key="2">
    <source>
        <dbReference type="ARBA" id="ARBA00022576"/>
    </source>
</evidence>
<dbReference type="InterPro" id="IPR015422">
    <property type="entry name" value="PyrdxlP-dep_Trfase_small"/>
</dbReference>
<dbReference type="GO" id="GO:0003700">
    <property type="term" value="F:DNA-binding transcription factor activity"/>
    <property type="evidence" value="ECO:0007669"/>
    <property type="project" value="InterPro"/>
</dbReference>
<evidence type="ECO:0000256" key="3">
    <source>
        <dbReference type="ARBA" id="ARBA00022679"/>
    </source>
</evidence>
<reference evidence="9 10" key="1">
    <citation type="submission" date="2015-07" db="EMBL/GenBank/DDBJ databases">
        <title>ATOL: Assembling a taxonomically balanced genome-scale reconstruction of the evolutionary history of the Enterobacteriaceae.</title>
        <authorList>
            <person name="Plunkett G.III."/>
            <person name="Neeno-Eckwall E.C."/>
            <person name="Glasner J.D."/>
            <person name="Perna N.T."/>
        </authorList>
    </citation>
    <scope>NUCLEOTIDE SEQUENCE [LARGE SCALE GENOMIC DNA]</scope>
    <source>
        <strain evidence="9 10">ATCC 35017</strain>
    </source>
</reference>
<dbReference type="EC" id="2.6.1.1" evidence="9"/>
<dbReference type="Gene3D" id="3.90.1150.10">
    <property type="entry name" value="Aspartate Aminotransferase, domain 1"/>
    <property type="match status" value="1"/>
</dbReference>
<dbReference type="FunFam" id="3.40.640.10:FF:000023">
    <property type="entry name" value="Transcriptional regulator, GntR family"/>
    <property type="match status" value="1"/>
</dbReference>
<dbReference type="CDD" id="cd07377">
    <property type="entry name" value="WHTH_GntR"/>
    <property type="match status" value="1"/>
</dbReference>
<evidence type="ECO:0000256" key="1">
    <source>
        <dbReference type="ARBA" id="ARBA00005384"/>
    </source>
</evidence>
<keyword evidence="5" id="KW-0805">Transcription regulation</keyword>
<comment type="similarity">
    <text evidence="1">In the C-terminal section; belongs to the class-I pyridoxal-phosphate-dependent aminotransferase family.</text>
</comment>
<dbReference type="Pfam" id="PF00392">
    <property type="entry name" value="GntR"/>
    <property type="match status" value="1"/>
</dbReference>
<dbReference type="Pfam" id="PF00155">
    <property type="entry name" value="Aminotran_1_2"/>
    <property type="match status" value="1"/>
</dbReference>
<name>A0A0N0I9Q6_9GAMM</name>
<dbReference type="Gene3D" id="1.10.10.10">
    <property type="entry name" value="Winged helix-like DNA-binding domain superfamily/Winged helix DNA-binding domain"/>
    <property type="match status" value="1"/>
</dbReference>
<dbReference type="PANTHER" id="PTHR46577:SF2">
    <property type="entry name" value="TRANSCRIPTIONAL REGULATORY PROTEIN"/>
    <property type="match status" value="1"/>
</dbReference>
<dbReference type="InterPro" id="IPR015424">
    <property type="entry name" value="PyrdxlP-dep_Trfase"/>
</dbReference>
<sequence length="474" mass="52823">MTRYEQLAAQIRQQIEDNIWQVGDRLPSLRESVKQSGLSLMTVVQSYQLLESQGWIIARPQSGYYVAKSKTSFAAAKGGKGSHLSENVEINASIFGVLQACNDPDIIPFGSAFPESALLNEPKLAKSLASVARRITQQSAVANLPPGNEKLRRNIAQRYAMQGIHVSPDEIVITAGAMESLSFSLQSVTEPGDWVVIESPAFYGCLQAIERLKLKAVAIKTDPIFGLDLDALEDVVKNYPIKACWLMTHYQNPLGGTMPIRNKKRLVDILNHRQIVLIEDDVYGELYFGNQQPVAAKSLDTLNNFFHCSSFSKCLAPGFRVGWVAAGRHATKIQHLQMMSTVSASVPTQLAIAEYLSQGGYDNHLKKLRMTLEQRQHRLLSAIAQYMPDSVKVNTPKGGYFLWLEFEPPFNAVRLYQLALTQGISIAPGSMFSTSDQFNHAFRLNCSFTWSAQLEEAMKILGRLCHQLLNEKRD</sequence>
<organism evidence="9 10">
    <name type="scientific">Moellerella wisconsensis ATCC 35017</name>
    <dbReference type="NCBI Taxonomy" id="1354267"/>
    <lineage>
        <taxon>Bacteria</taxon>
        <taxon>Pseudomonadati</taxon>
        <taxon>Pseudomonadota</taxon>
        <taxon>Gammaproteobacteria</taxon>
        <taxon>Enterobacterales</taxon>
        <taxon>Morganellaceae</taxon>
        <taxon>Moellerella</taxon>
    </lineage>
</organism>
<dbReference type="AlphaFoldDB" id="A0A0N0I9Q6"/>
<gene>
    <name evidence="9" type="ORF">M992_2104</name>
</gene>
<keyword evidence="3 9" id="KW-0808">Transferase</keyword>
<dbReference type="InterPro" id="IPR015421">
    <property type="entry name" value="PyrdxlP-dep_Trfase_major"/>
</dbReference>
<dbReference type="PANTHER" id="PTHR46577">
    <property type="entry name" value="HTH-TYPE TRANSCRIPTIONAL REGULATORY PROTEIN GABR"/>
    <property type="match status" value="1"/>
</dbReference>
<keyword evidence="6" id="KW-0238">DNA-binding</keyword>
<dbReference type="GO" id="GO:0004069">
    <property type="term" value="F:L-aspartate:2-oxoglutarate aminotransferase activity"/>
    <property type="evidence" value="ECO:0007669"/>
    <property type="project" value="UniProtKB-EC"/>
</dbReference>
<dbReference type="SMART" id="SM00345">
    <property type="entry name" value="HTH_GNTR"/>
    <property type="match status" value="1"/>
</dbReference>
<keyword evidence="4" id="KW-0663">Pyridoxal phosphate</keyword>
<dbReference type="Gene3D" id="3.40.640.10">
    <property type="entry name" value="Type I PLP-dependent aspartate aminotransferase-like (Major domain)"/>
    <property type="match status" value="1"/>
</dbReference>
<evidence type="ECO:0000256" key="5">
    <source>
        <dbReference type="ARBA" id="ARBA00023015"/>
    </source>
</evidence>
<dbReference type="InterPro" id="IPR051446">
    <property type="entry name" value="HTH_trans_reg/aminotransferase"/>
</dbReference>
<dbReference type="SUPFAM" id="SSF53383">
    <property type="entry name" value="PLP-dependent transferases"/>
    <property type="match status" value="1"/>
</dbReference>
<dbReference type="PROSITE" id="PS50949">
    <property type="entry name" value="HTH_GNTR"/>
    <property type="match status" value="1"/>
</dbReference>
<evidence type="ECO:0000256" key="6">
    <source>
        <dbReference type="ARBA" id="ARBA00023125"/>
    </source>
</evidence>
<dbReference type="GO" id="GO:0030170">
    <property type="term" value="F:pyridoxal phosphate binding"/>
    <property type="evidence" value="ECO:0007669"/>
    <property type="project" value="InterPro"/>
</dbReference>
<dbReference type="OrthoDB" id="9804020at2"/>
<proteinExistence type="inferred from homology"/>
<evidence type="ECO:0000313" key="9">
    <source>
        <dbReference type="EMBL" id="KPD02392.1"/>
    </source>
</evidence>
<dbReference type="RefSeq" id="WP_053908566.1">
    <property type="nucleotide sequence ID" value="NZ_CAWMUS010000019.1"/>
</dbReference>